<evidence type="ECO:0000313" key="8">
    <source>
        <dbReference type="Proteomes" id="UP000245288"/>
    </source>
</evidence>
<dbReference type="Proteomes" id="UP000245288">
    <property type="component" value="Unassembled WGS sequence"/>
</dbReference>
<protein>
    <recommendedName>
        <fullName evidence="9">RNA polymerase sigma factor sigV</fullName>
    </recommendedName>
</protein>
<accession>A0A2V1JVB8</accession>
<dbReference type="GO" id="GO:0006352">
    <property type="term" value="P:DNA-templated transcription initiation"/>
    <property type="evidence" value="ECO:0007669"/>
    <property type="project" value="InterPro"/>
</dbReference>
<name>A0A2V1JVB8_EUBRA</name>
<dbReference type="InterPro" id="IPR036388">
    <property type="entry name" value="WH-like_DNA-bd_sf"/>
</dbReference>
<keyword evidence="8" id="KW-1185">Reference proteome</keyword>
<comment type="caution">
    <text evidence="7">The sequence shown here is derived from an EMBL/GenBank/DDBJ whole genome shotgun (WGS) entry which is preliminary data.</text>
</comment>
<keyword evidence="2" id="KW-0805">Transcription regulation</keyword>
<dbReference type="Gene3D" id="1.10.1740.10">
    <property type="match status" value="1"/>
</dbReference>
<dbReference type="EMBL" id="JRFU01000059">
    <property type="protein sequence ID" value="PWE87181.1"/>
    <property type="molecule type" value="Genomic_DNA"/>
</dbReference>
<dbReference type="RefSeq" id="WP_109215187.1">
    <property type="nucleotide sequence ID" value="NZ_CABMEW010000006.1"/>
</dbReference>
<dbReference type="InterPro" id="IPR013249">
    <property type="entry name" value="RNA_pol_sigma70_r4_t2"/>
</dbReference>
<evidence type="ECO:0008006" key="9">
    <source>
        <dbReference type="Google" id="ProtNLM"/>
    </source>
</evidence>
<organism evidence="7 8">
    <name type="scientific">Eubacterium ramulus</name>
    <dbReference type="NCBI Taxonomy" id="39490"/>
    <lineage>
        <taxon>Bacteria</taxon>
        <taxon>Bacillati</taxon>
        <taxon>Bacillota</taxon>
        <taxon>Clostridia</taxon>
        <taxon>Eubacteriales</taxon>
        <taxon>Eubacteriaceae</taxon>
        <taxon>Eubacterium</taxon>
    </lineage>
</organism>
<dbReference type="Gene3D" id="1.10.10.10">
    <property type="entry name" value="Winged helix-like DNA-binding domain superfamily/Winged helix DNA-binding domain"/>
    <property type="match status" value="1"/>
</dbReference>
<dbReference type="Pfam" id="PF04542">
    <property type="entry name" value="Sigma70_r2"/>
    <property type="match status" value="1"/>
</dbReference>
<evidence type="ECO:0000259" key="6">
    <source>
        <dbReference type="Pfam" id="PF08281"/>
    </source>
</evidence>
<keyword evidence="4" id="KW-0804">Transcription</keyword>
<dbReference type="GO" id="GO:0016987">
    <property type="term" value="F:sigma factor activity"/>
    <property type="evidence" value="ECO:0007669"/>
    <property type="project" value="UniProtKB-KW"/>
</dbReference>
<reference evidence="7 8" key="1">
    <citation type="submission" date="2014-09" db="EMBL/GenBank/DDBJ databases">
        <title>Butyrate-producing bacteria isolated from human gut.</title>
        <authorList>
            <person name="Zhang Q."/>
            <person name="Zhao L."/>
        </authorList>
    </citation>
    <scope>NUCLEOTIDE SEQUENCE [LARGE SCALE GENOMIC DNA]</scope>
    <source>
        <strain evidence="7 8">21</strain>
    </source>
</reference>
<dbReference type="GO" id="GO:0003677">
    <property type="term" value="F:DNA binding"/>
    <property type="evidence" value="ECO:0007669"/>
    <property type="project" value="InterPro"/>
</dbReference>
<dbReference type="InterPro" id="IPR013325">
    <property type="entry name" value="RNA_pol_sigma_r2"/>
</dbReference>
<evidence type="ECO:0000313" key="7">
    <source>
        <dbReference type="EMBL" id="PWE87181.1"/>
    </source>
</evidence>
<sequence>MSVINKEELSKLILENQKEMYVLAYSILQNQADAQDAVSECIVRAFENRTSLRKRTSARSWLMKILINVSRSAITKRQKVVLFADPEQYEQVTEVPQDHLWSAILELSENVRVIMVLYYYDGLSVREISAMLNIPEGTTKTRLSAGRKQLAKWMENGKESGHVIR</sequence>
<dbReference type="SUPFAM" id="SSF88946">
    <property type="entry name" value="Sigma2 domain of RNA polymerase sigma factors"/>
    <property type="match status" value="1"/>
</dbReference>
<dbReference type="PANTHER" id="PTHR43133:SF51">
    <property type="entry name" value="RNA POLYMERASE SIGMA FACTOR"/>
    <property type="match status" value="1"/>
</dbReference>
<dbReference type="SUPFAM" id="SSF88659">
    <property type="entry name" value="Sigma3 and sigma4 domains of RNA polymerase sigma factors"/>
    <property type="match status" value="1"/>
</dbReference>
<proteinExistence type="inferred from homology"/>
<feature type="domain" description="RNA polymerase sigma-70 region 2" evidence="5">
    <location>
        <begin position="12"/>
        <end position="79"/>
    </location>
</feature>
<dbReference type="InterPro" id="IPR013324">
    <property type="entry name" value="RNA_pol_sigma_r3/r4-like"/>
</dbReference>
<feature type="domain" description="RNA polymerase sigma factor 70 region 4 type 2" evidence="6">
    <location>
        <begin position="100"/>
        <end position="150"/>
    </location>
</feature>
<dbReference type="PANTHER" id="PTHR43133">
    <property type="entry name" value="RNA POLYMERASE ECF-TYPE SIGMA FACTO"/>
    <property type="match status" value="1"/>
</dbReference>
<dbReference type="InterPro" id="IPR039425">
    <property type="entry name" value="RNA_pol_sigma-70-like"/>
</dbReference>
<dbReference type="NCBIfam" id="TIGR02937">
    <property type="entry name" value="sigma70-ECF"/>
    <property type="match status" value="1"/>
</dbReference>
<dbReference type="OrthoDB" id="9795666at2"/>
<dbReference type="Pfam" id="PF08281">
    <property type="entry name" value="Sigma70_r4_2"/>
    <property type="match status" value="1"/>
</dbReference>
<evidence type="ECO:0000259" key="5">
    <source>
        <dbReference type="Pfam" id="PF04542"/>
    </source>
</evidence>
<dbReference type="AlphaFoldDB" id="A0A2V1JVB8"/>
<dbReference type="InterPro" id="IPR014284">
    <property type="entry name" value="RNA_pol_sigma-70_dom"/>
</dbReference>
<evidence type="ECO:0000256" key="3">
    <source>
        <dbReference type="ARBA" id="ARBA00023082"/>
    </source>
</evidence>
<evidence type="ECO:0000256" key="2">
    <source>
        <dbReference type="ARBA" id="ARBA00023015"/>
    </source>
</evidence>
<comment type="similarity">
    <text evidence="1">Belongs to the sigma-70 factor family. ECF subfamily.</text>
</comment>
<keyword evidence="3" id="KW-0731">Sigma factor</keyword>
<evidence type="ECO:0000256" key="1">
    <source>
        <dbReference type="ARBA" id="ARBA00010641"/>
    </source>
</evidence>
<evidence type="ECO:0000256" key="4">
    <source>
        <dbReference type="ARBA" id="ARBA00023163"/>
    </source>
</evidence>
<dbReference type="InterPro" id="IPR007627">
    <property type="entry name" value="RNA_pol_sigma70_r2"/>
</dbReference>
<dbReference type="CDD" id="cd06171">
    <property type="entry name" value="Sigma70_r4"/>
    <property type="match status" value="1"/>
</dbReference>
<gene>
    <name evidence="7" type="ORF">LG34_05670</name>
</gene>